<feature type="transmembrane region" description="Helical" evidence="1">
    <location>
        <begin position="12"/>
        <end position="28"/>
    </location>
</feature>
<accession>A0A8C6YTU0</accession>
<protein>
    <submittedName>
        <fullName evidence="2">Uncharacterized protein</fullName>
    </submittedName>
</protein>
<keyword evidence="1" id="KW-0472">Membrane</keyword>
<evidence type="ECO:0000256" key="1">
    <source>
        <dbReference type="SAM" id="Phobius"/>
    </source>
</evidence>
<reference evidence="2" key="1">
    <citation type="submission" date="2025-08" db="UniProtKB">
        <authorList>
            <consortium name="Ensembl"/>
        </authorList>
    </citation>
    <scope>IDENTIFICATION</scope>
</reference>
<organism evidence="2 3">
    <name type="scientific">Nothoprocta perdicaria</name>
    <name type="common">Chilean tinamou</name>
    <name type="synonym">Crypturus perdicarius</name>
    <dbReference type="NCBI Taxonomy" id="30464"/>
    <lineage>
        <taxon>Eukaryota</taxon>
        <taxon>Metazoa</taxon>
        <taxon>Chordata</taxon>
        <taxon>Craniata</taxon>
        <taxon>Vertebrata</taxon>
        <taxon>Euteleostomi</taxon>
        <taxon>Archelosauria</taxon>
        <taxon>Archosauria</taxon>
        <taxon>Dinosauria</taxon>
        <taxon>Saurischia</taxon>
        <taxon>Theropoda</taxon>
        <taxon>Coelurosauria</taxon>
        <taxon>Aves</taxon>
        <taxon>Palaeognathae</taxon>
        <taxon>Tinamiformes</taxon>
        <taxon>Tinamidae</taxon>
        <taxon>Nothoprocta</taxon>
    </lineage>
</organism>
<dbReference type="Proteomes" id="UP000694420">
    <property type="component" value="Unplaced"/>
</dbReference>
<keyword evidence="1" id="KW-1133">Transmembrane helix</keyword>
<dbReference type="Ensembl" id="ENSNPET00000004356.1">
    <property type="protein sequence ID" value="ENSNPEP00000004257.1"/>
    <property type="gene ID" value="ENSNPEG00000003263.1"/>
</dbReference>
<proteinExistence type="predicted"/>
<reference evidence="2" key="2">
    <citation type="submission" date="2025-09" db="UniProtKB">
        <authorList>
            <consortium name="Ensembl"/>
        </authorList>
    </citation>
    <scope>IDENTIFICATION</scope>
</reference>
<evidence type="ECO:0000313" key="2">
    <source>
        <dbReference type="Ensembl" id="ENSNPEP00000004257.1"/>
    </source>
</evidence>
<sequence>ICVCVYIYLPHRYIYVSVCVCVCIYIWGHTHTHRVTIQVIQHNLLTRAHGVRFSTPCKTLALYLILEILCIFTLYYQN</sequence>
<keyword evidence="1" id="KW-0812">Transmembrane</keyword>
<evidence type="ECO:0000313" key="3">
    <source>
        <dbReference type="Proteomes" id="UP000694420"/>
    </source>
</evidence>
<name>A0A8C6YTU0_NOTPE</name>
<keyword evidence="3" id="KW-1185">Reference proteome</keyword>
<dbReference type="AlphaFoldDB" id="A0A8C6YTU0"/>
<feature type="transmembrane region" description="Helical" evidence="1">
    <location>
        <begin position="60"/>
        <end position="77"/>
    </location>
</feature>